<organism evidence="2 3">
    <name type="scientific">Streptomyces omiyaensis</name>
    <dbReference type="NCBI Taxonomy" id="68247"/>
    <lineage>
        <taxon>Bacteria</taxon>
        <taxon>Bacillati</taxon>
        <taxon>Actinomycetota</taxon>
        <taxon>Actinomycetes</taxon>
        <taxon>Kitasatosporales</taxon>
        <taxon>Streptomycetaceae</taxon>
        <taxon>Streptomyces</taxon>
    </lineage>
</organism>
<sequence length="140" mass="14826">MSERHWDDYVRIITGARTIAVVGASDVPGKPAHEIPAYLQAKGFRIIPVNPHGGSILGVPAVPSLRDVEDRVDVVNVFRPAPETPEIARQAAAIGAGTLWLQLGIVSDEAARVARAAGMGVVMNRCLGAVHAELELAGEY</sequence>
<dbReference type="EMBL" id="JBICZW010000003">
    <property type="protein sequence ID" value="MFG3188634.1"/>
    <property type="molecule type" value="Genomic_DNA"/>
</dbReference>
<keyword evidence="3" id="KW-1185">Reference proteome</keyword>
<dbReference type="SUPFAM" id="SSF51735">
    <property type="entry name" value="NAD(P)-binding Rossmann-fold domains"/>
    <property type="match status" value="1"/>
</dbReference>
<evidence type="ECO:0000313" key="3">
    <source>
        <dbReference type="Proteomes" id="UP001604282"/>
    </source>
</evidence>
<evidence type="ECO:0000259" key="1">
    <source>
        <dbReference type="SMART" id="SM00881"/>
    </source>
</evidence>
<gene>
    <name evidence="2" type="ORF">ACGFYS_06810</name>
</gene>
<dbReference type="Pfam" id="PF13380">
    <property type="entry name" value="CoA_binding_2"/>
    <property type="match status" value="1"/>
</dbReference>
<dbReference type="RefSeq" id="WP_189847161.1">
    <property type="nucleotide sequence ID" value="NZ_BMVV01000001.1"/>
</dbReference>
<dbReference type="InterPro" id="IPR003781">
    <property type="entry name" value="CoA-bd"/>
</dbReference>
<dbReference type="SMART" id="SM00881">
    <property type="entry name" value="CoA_binding"/>
    <property type="match status" value="1"/>
</dbReference>
<dbReference type="PANTHER" id="PTHR33303:SF2">
    <property type="entry name" value="COA-BINDING DOMAIN-CONTAINING PROTEIN"/>
    <property type="match status" value="1"/>
</dbReference>
<proteinExistence type="predicted"/>
<evidence type="ECO:0000313" key="2">
    <source>
        <dbReference type="EMBL" id="MFG3188634.1"/>
    </source>
</evidence>
<comment type="caution">
    <text evidence="2">The sequence shown here is derived from an EMBL/GenBank/DDBJ whole genome shotgun (WGS) entry which is preliminary data.</text>
</comment>
<feature type="domain" description="CoA-binding" evidence="1">
    <location>
        <begin position="13"/>
        <end position="105"/>
    </location>
</feature>
<reference evidence="2 3" key="1">
    <citation type="submission" date="2024-10" db="EMBL/GenBank/DDBJ databases">
        <title>The Natural Products Discovery Center: Release of the First 8490 Sequenced Strains for Exploring Actinobacteria Biosynthetic Diversity.</title>
        <authorList>
            <person name="Kalkreuter E."/>
            <person name="Kautsar S.A."/>
            <person name="Yang D."/>
            <person name="Bader C.D."/>
            <person name="Teijaro C.N."/>
            <person name="Fluegel L."/>
            <person name="Davis C.M."/>
            <person name="Simpson J.R."/>
            <person name="Lauterbach L."/>
            <person name="Steele A.D."/>
            <person name="Gui C."/>
            <person name="Meng S."/>
            <person name="Li G."/>
            <person name="Viehrig K."/>
            <person name="Ye F."/>
            <person name="Su P."/>
            <person name="Kiefer A.F."/>
            <person name="Nichols A."/>
            <person name="Cepeda A.J."/>
            <person name="Yan W."/>
            <person name="Fan B."/>
            <person name="Jiang Y."/>
            <person name="Adhikari A."/>
            <person name="Zheng C.-J."/>
            <person name="Schuster L."/>
            <person name="Cowan T.M."/>
            <person name="Smanski M.J."/>
            <person name="Chevrette M.G."/>
            <person name="De Carvalho L.P.S."/>
            <person name="Shen B."/>
        </authorList>
    </citation>
    <scope>NUCLEOTIDE SEQUENCE [LARGE SCALE GENOMIC DNA]</scope>
    <source>
        <strain evidence="2 3">NPDC048229</strain>
    </source>
</reference>
<accession>A0ABW7BQW8</accession>
<dbReference type="Proteomes" id="UP001604282">
    <property type="component" value="Unassembled WGS sequence"/>
</dbReference>
<dbReference type="PANTHER" id="PTHR33303">
    <property type="entry name" value="CYTOPLASMIC PROTEIN-RELATED"/>
    <property type="match status" value="1"/>
</dbReference>
<name>A0ABW7BQW8_9ACTN</name>
<dbReference type="InterPro" id="IPR036291">
    <property type="entry name" value="NAD(P)-bd_dom_sf"/>
</dbReference>
<protein>
    <submittedName>
        <fullName evidence="2">CoA-binding protein</fullName>
    </submittedName>
</protein>
<dbReference type="Gene3D" id="3.40.50.720">
    <property type="entry name" value="NAD(P)-binding Rossmann-like Domain"/>
    <property type="match status" value="1"/>
</dbReference>